<organism evidence="1">
    <name type="scientific">Streptantibioticus silvisoli</name>
    <dbReference type="NCBI Taxonomy" id="2705255"/>
    <lineage>
        <taxon>Bacteria</taxon>
        <taxon>Bacillati</taxon>
        <taxon>Actinomycetota</taxon>
        <taxon>Actinomycetes</taxon>
        <taxon>Kitasatosporales</taxon>
        <taxon>Streptomycetaceae</taxon>
        <taxon>Streptantibioticus</taxon>
    </lineage>
</organism>
<protein>
    <submittedName>
        <fullName evidence="1">Uncharacterized protein</fullName>
    </submittedName>
</protein>
<dbReference type="EMBL" id="JABXJJ020000047">
    <property type="protein sequence ID" value="MDI5973514.1"/>
    <property type="molecule type" value="Genomic_DNA"/>
</dbReference>
<dbReference type="AlphaFoldDB" id="A0AA90KJE6"/>
<accession>A0AA90KJE6</accession>
<evidence type="ECO:0000313" key="1">
    <source>
        <dbReference type="EMBL" id="MDI5973514.1"/>
    </source>
</evidence>
<comment type="caution">
    <text evidence="1">The sequence shown here is derived from an EMBL/GenBank/DDBJ whole genome shotgun (WGS) entry which is preliminary data.</text>
</comment>
<proteinExistence type="predicted"/>
<gene>
    <name evidence="1" type="ORF">POF50_029940</name>
</gene>
<sequence>MILDELGNSLGEVNRKDLLAALHDVARRQHLTILGTCQDSVLVDAAAVRDELLWFVYASSSDAYNQPTRTWGHDADGRRVELTADWITAGRSHA</sequence>
<name>A0AA90KJE6_9ACTN</name>
<dbReference type="RefSeq" id="WP_282699078.1">
    <property type="nucleotide sequence ID" value="NZ_JABXJJ020000047.1"/>
</dbReference>
<reference evidence="1" key="1">
    <citation type="submission" date="2023-05" db="EMBL/GenBank/DDBJ databases">
        <title>Streptantibioticus silvisoli sp. nov., acidotolerant actinomycetes 1 from pine litter.</title>
        <authorList>
            <person name="Swiecimska M."/>
            <person name="Golinska P."/>
            <person name="Sangal V."/>
            <person name="Wachnowicz B."/>
            <person name="Goodfellow M."/>
        </authorList>
    </citation>
    <scope>NUCLEOTIDE SEQUENCE</scope>
    <source>
        <strain evidence="1">SL13</strain>
    </source>
</reference>